<dbReference type="InterPro" id="IPR008795">
    <property type="entry name" value="Prominin"/>
</dbReference>
<reference evidence="10 11" key="1">
    <citation type="submission" date="2024-09" db="EMBL/GenBank/DDBJ databases">
        <title>A chromosome-level genome assembly of Gray's grenadier anchovy, Coilia grayii.</title>
        <authorList>
            <person name="Fu Z."/>
        </authorList>
    </citation>
    <scope>NUCLEOTIDE SEQUENCE [LARGE SCALE GENOMIC DNA]</scope>
    <source>
        <strain evidence="10">G4</strain>
        <tissue evidence="10">Muscle</tissue>
    </source>
</reference>
<feature type="transmembrane region" description="Helical" evidence="8">
    <location>
        <begin position="143"/>
        <end position="165"/>
    </location>
</feature>
<sequence length="867" mass="97198">MIHLGGAAVLVFLSLCSAEPMDNCTSNADLLFAANFTQVPGRHIDTSVGSLEPLYSFARLFLEAVQPNRFPLELALNASRSLPLNRSKLVEYEAGYLVCLILALLYLLIMPVVGAVLAWNHFHQKKVPHDEMSTAYSTWSYKHISLATCQAVVVILLLVGVILAFTTNNVVRENMRPSLHQLSSEIRKADEVFKVIPKNIQAVIEEFSIPKRKITKELNETGNVIGETIISTFRESVHEALSALAVIIEDVSGAQTNLVRMEMKRKSLQARHIDLQKGLQAVQSHIQSIQRGCPDCTVPDAGNLETVANYNQIPSVQQQLDQLNALSDKLTTNIIQEGNLSFYSIPETCNHQLEPTIKTIVVDLEKSKEYLRNCSRQIPTLWSLSNAVSNVRRNVQLYWKVVDYCDYIRWAVAVVFCTLILVIVILMAVALCLGLPAEFSSTLYCLLRKDRFKHTAIYLLRSAVVMTFIFSWLFIILVFVTLFFGGNAHTLGCRSWSTGELFEFFDRNEDLFIIGPGHNTTHGINSTQSPIPTQAFNVSQGFNSSVTVKVNTAEMYRGCLRGESLFYSTNMHEVFNMDEFLNASQYLDVFNQSFQTLNVNLAGVTLLQHDGRENLLKFKGSSLSQINYTALLHLLSQPVLETDLVAFAEGLDEAAQLQENRAVKEDLEKGANMTRGLIPLVELQESDAGAMIISVKALSKIIQQYQGNVDLALNRTTKTEKEMLLHTPYIAGNVSQCVLKKGEHYFLDYIAWARNAVIYEILDCKWLPVSVDSIFRAACHNIIDPWNAFWLCLGWCCAFLVPGVILSIHTARHWWQSVSKFLSATTLEDLDNSHEVTKPEKSLKEAEDSCSEHDSDECSQGNECEDT</sequence>
<name>A0ABD1JZ81_9TELE</name>
<feature type="region of interest" description="Disordered" evidence="7">
    <location>
        <begin position="832"/>
        <end position="867"/>
    </location>
</feature>
<evidence type="ECO:0000256" key="9">
    <source>
        <dbReference type="SAM" id="SignalP"/>
    </source>
</evidence>
<feature type="transmembrane region" description="Helical" evidence="8">
    <location>
        <begin position="458"/>
        <end position="484"/>
    </location>
</feature>
<dbReference type="Proteomes" id="UP001591681">
    <property type="component" value="Unassembled WGS sequence"/>
</dbReference>
<organism evidence="10 11">
    <name type="scientific">Coilia grayii</name>
    <name type="common">Gray's grenadier anchovy</name>
    <dbReference type="NCBI Taxonomy" id="363190"/>
    <lineage>
        <taxon>Eukaryota</taxon>
        <taxon>Metazoa</taxon>
        <taxon>Chordata</taxon>
        <taxon>Craniata</taxon>
        <taxon>Vertebrata</taxon>
        <taxon>Euteleostomi</taxon>
        <taxon>Actinopterygii</taxon>
        <taxon>Neopterygii</taxon>
        <taxon>Teleostei</taxon>
        <taxon>Clupei</taxon>
        <taxon>Clupeiformes</taxon>
        <taxon>Clupeoidei</taxon>
        <taxon>Engraulidae</taxon>
        <taxon>Coilinae</taxon>
        <taxon>Coilia</taxon>
    </lineage>
</organism>
<comment type="subcellular location">
    <subcellularLocation>
        <location evidence="1">Cell projection</location>
        <location evidence="1">Microvillus membrane</location>
        <topology evidence="1">Multi-pass membrane protein</topology>
    </subcellularLocation>
</comment>
<dbReference type="PANTHER" id="PTHR22730">
    <property type="entry name" value="PROMININ PROM PROTEIN"/>
    <property type="match status" value="1"/>
</dbReference>
<evidence type="ECO:0000256" key="4">
    <source>
        <dbReference type="ARBA" id="ARBA00022989"/>
    </source>
</evidence>
<gene>
    <name evidence="10" type="ORF">ACEWY4_011978</name>
</gene>
<protein>
    <submittedName>
        <fullName evidence="10">Uncharacterized protein</fullName>
    </submittedName>
</protein>
<evidence type="ECO:0000256" key="1">
    <source>
        <dbReference type="ARBA" id="ARBA00004475"/>
    </source>
</evidence>
<evidence type="ECO:0000256" key="6">
    <source>
        <dbReference type="ARBA" id="ARBA00023180"/>
    </source>
</evidence>
<comment type="caution">
    <text evidence="10">The sequence shown here is derived from an EMBL/GenBank/DDBJ whole genome shotgun (WGS) entry which is preliminary data.</text>
</comment>
<feature type="chain" id="PRO_5044803404" evidence="9">
    <location>
        <begin position="19"/>
        <end position="867"/>
    </location>
</feature>
<feature type="transmembrane region" description="Helical" evidence="8">
    <location>
        <begin position="788"/>
        <end position="808"/>
    </location>
</feature>
<feature type="transmembrane region" description="Helical" evidence="8">
    <location>
        <begin position="410"/>
        <end position="437"/>
    </location>
</feature>
<evidence type="ECO:0000313" key="11">
    <source>
        <dbReference type="Proteomes" id="UP001591681"/>
    </source>
</evidence>
<keyword evidence="3 8" id="KW-0812">Transmembrane</keyword>
<keyword evidence="4 8" id="KW-1133">Transmembrane helix</keyword>
<accession>A0ABD1JZ81</accession>
<evidence type="ECO:0000256" key="3">
    <source>
        <dbReference type="ARBA" id="ARBA00022692"/>
    </source>
</evidence>
<evidence type="ECO:0000256" key="2">
    <source>
        <dbReference type="ARBA" id="ARBA00006058"/>
    </source>
</evidence>
<feature type="transmembrane region" description="Helical" evidence="8">
    <location>
        <begin position="94"/>
        <end position="122"/>
    </location>
</feature>
<dbReference type="PANTHER" id="PTHR22730:SF6">
    <property type="entry name" value="PROMININ-2"/>
    <property type="match status" value="1"/>
</dbReference>
<comment type="similarity">
    <text evidence="2">Belongs to the prominin family.</text>
</comment>
<dbReference type="Pfam" id="PF05478">
    <property type="entry name" value="Prominin"/>
    <property type="match status" value="1"/>
</dbReference>
<proteinExistence type="inferred from homology"/>
<evidence type="ECO:0000256" key="5">
    <source>
        <dbReference type="ARBA" id="ARBA00023136"/>
    </source>
</evidence>
<keyword evidence="5 8" id="KW-0472">Membrane</keyword>
<evidence type="ECO:0000313" key="10">
    <source>
        <dbReference type="EMBL" id="KAL2092180.1"/>
    </source>
</evidence>
<keyword evidence="11" id="KW-1185">Reference proteome</keyword>
<dbReference type="AlphaFoldDB" id="A0ABD1JZ81"/>
<feature type="compositionally biased region" description="Basic and acidic residues" evidence="7">
    <location>
        <begin position="832"/>
        <end position="853"/>
    </location>
</feature>
<keyword evidence="6" id="KW-0325">Glycoprotein</keyword>
<evidence type="ECO:0000256" key="8">
    <source>
        <dbReference type="SAM" id="Phobius"/>
    </source>
</evidence>
<keyword evidence="9" id="KW-0732">Signal</keyword>
<evidence type="ECO:0000256" key="7">
    <source>
        <dbReference type="SAM" id="MobiDB-lite"/>
    </source>
</evidence>
<dbReference type="GO" id="GO:0031528">
    <property type="term" value="C:microvillus membrane"/>
    <property type="evidence" value="ECO:0007669"/>
    <property type="project" value="UniProtKB-SubCell"/>
</dbReference>
<feature type="signal peptide" evidence="9">
    <location>
        <begin position="1"/>
        <end position="18"/>
    </location>
</feature>
<dbReference type="EMBL" id="JBHFQA010000010">
    <property type="protein sequence ID" value="KAL2092180.1"/>
    <property type="molecule type" value="Genomic_DNA"/>
</dbReference>